<evidence type="ECO:0000256" key="4">
    <source>
        <dbReference type="ARBA" id="ARBA00022840"/>
    </source>
</evidence>
<evidence type="ECO:0000256" key="8">
    <source>
        <dbReference type="ARBA" id="ARBA00048248"/>
    </source>
</evidence>
<keyword evidence="4" id="KW-0067">ATP-binding</keyword>
<keyword evidence="6" id="KW-0030">Aminoacyl-tRNA synthetase</keyword>
<name>A0A3Q7Y6S3_CICAR</name>
<dbReference type="RefSeq" id="XP_027186377.1">
    <property type="nucleotide sequence ID" value="XM_027330576.1"/>
</dbReference>
<dbReference type="GeneID" id="113784411"/>
<dbReference type="Proteomes" id="UP000087171">
    <property type="component" value="Unplaced"/>
</dbReference>
<reference evidence="10" key="1">
    <citation type="submission" date="2025-08" db="UniProtKB">
        <authorList>
            <consortium name="RefSeq"/>
        </authorList>
    </citation>
    <scope>IDENTIFICATION</scope>
    <source>
        <tissue evidence="10">Etiolated seedlings</tissue>
    </source>
</reference>
<sequence>MCLPEIIVILLRGRKNPLFYPTFSDMVPGLQQGQEKMSKSDPLSSIFMEDEEPVREQFRKDSNAKELLKRVKLSFVWN</sequence>
<dbReference type="InterPro" id="IPR014729">
    <property type="entry name" value="Rossmann-like_a/b/a_fold"/>
</dbReference>
<keyword evidence="5" id="KW-0648">Protein biosynthesis</keyword>
<dbReference type="EC" id="6.1.1.1" evidence="1"/>
<dbReference type="PANTHER" id="PTHR46264">
    <property type="entry name" value="TYROSINE-TRNA LIGASE"/>
    <property type="match status" value="1"/>
</dbReference>
<dbReference type="InterPro" id="IPR002305">
    <property type="entry name" value="aa-tRNA-synth_Ic"/>
</dbReference>
<dbReference type="GO" id="GO:0005737">
    <property type="term" value="C:cytoplasm"/>
    <property type="evidence" value="ECO:0007669"/>
    <property type="project" value="TreeGrafter"/>
</dbReference>
<dbReference type="GO" id="GO:0006437">
    <property type="term" value="P:tyrosyl-tRNA aminoacylation"/>
    <property type="evidence" value="ECO:0007669"/>
    <property type="project" value="TreeGrafter"/>
</dbReference>
<evidence type="ECO:0000313" key="9">
    <source>
        <dbReference type="Proteomes" id="UP000087171"/>
    </source>
</evidence>
<dbReference type="GO" id="GO:0004831">
    <property type="term" value="F:tyrosine-tRNA ligase activity"/>
    <property type="evidence" value="ECO:0007669"/>
    <property type="project" value="UniProtKB-EC"/>
</dbReference>
<evidence type="ECO:0000256" key="5">
    <source>
        <dbReference type="ARBA" id="ARBA00022917"/>
    </source>
</evidence>
<evidence type="ECO:0000256" key="7">
    <source>
        <dbReference type="ARBA" id="ARBA00033323"/>
    </source>
</evidence>
<dbReference type="PANTHER" id="PTHR46264:SF4">
    <property type="entry name" value="TYROSINE--TRNA LIGASE, CYTOPLASMIC"/>
    <property type="match status" value="1"/>
</dbReference>
<dbReference type="Gene3D" id="3.40.50.620">
    <property type="entry name" value="HUPs"/>
    <property type="match status" value="1"/>
</dbReference>
<proteinExistence type="predicted"/>
<dbReference type="AlphaFoldDB" id="A0A3Q7Y6S3"/>
<protein>
    <recommendedName>
        <fullName evidence="1">tyrosine--tRNA ligase</fullName>
        <ecNumber evidence="1">6.1.1.1</ecNumber>
    </recommendedName>
    <alternativeName>
        <fullName evidence="7">Tyrosyl-tRNA synthetase</fullName>
    </alternativeName>
</protein>
<keyword evidence="3" id="KW-0547">Nucleotide-binding</keyword>
<evidence type="ECO:0000256" key="3">
    <source>
        <dbReference type="ARBA" id="ARBA00022741"/>
    </source>
</evidence>
<dbReference type="SUPFAM" id="SSF52374">
    <property type="entry name" value="Nucleotidylyl transferase"/>
    <property type="match status" value="1"/>
</dbReference>
<evidence type="ECO:0000256" key="2">
    <source>
        <dbReference type="ARBA" id="ARBA00022598"/>
    </source>
</evidence>
<dbReference type="InterPro" id="IPR050489">
    <property type="entry name" value="Tyr-tRNA_synthase"/>
</dbReference>
<dbReference type="GO" id="GO:0005524">
    <property type="term" value="F:ATP binding"/>
    <property type="evidence" value="ECO:0007669"/>
    <property type="project" value="UniProtKB-KW"/>
</dbReference>
<evidence type="ECO:0000256" key="1">
    <source>
        <dbReference type="ARBA" id="ARBA00013160"/>
    </source>
</evidence>
<comment type="catalytic activity">
    <reaction evidence="8">
        <text>tRNA(Tyr) + L-tyrosine + ATP = L-tyrosyl-tRNA(Tyr) + AMP + diphosphate + H(+)</text>
        <dbReference type="Rhea" id="RHEA:10220"/>
        <dbReference type="Rhea" id="RHEA-COMP:9706"/>
        <dbReference type="Rhea" id="RHEA-COMP:9707"/>
        <dbReference type="ChEBI" id="CHEBI:15378"/>
        <dbReference type="ChEBI" id="CHEBI:30616"/>
        <dbReference type="ChEBI" id="CHEBI:33019"/>
        <dbReference type="ChEBI" id="CHEBI:58315"/>
        <dbReference type="ChEBI" id="CHEBI:78442"/>
        <dbReference type="ChEBI" id="CHEBI:78536"/>
        <dbReference type="ChEBI" id="CHEBI:456215"/>
        <dbReference type="EC" id="6.1.1.1"/>
    </reaction>
</comment>
<keyword evidence="9" id="KW-1185">Reference proteome</keyword>
<evidence type="ECO:0000256" key="6">
    <source>
        <dbReference type="ARBA" id="ARBA00023146"/>
    </source>
</evidence>
<keyword evidence="2" id="KW-0436">Ligase</keyword>
<dbReference type="Pfam" id="PF00579">
    <property type="entry name" value="tRNA-synt_1b"/>
    <property type="match status" value="1"/>
</dbReference>
<accession>A0A3Q7Y6S3</accession>
<gene>
    <name evidence="10" type="primary">LOC113784411</name>
</gene>
<evidence type="ECO:0000313" key="10">
    <source>
        <dbReference type="RefSeq" id="XP_027186377.1"/>
    </source>
</evidence>
<organism evidence="9 10">
    <name type="scientific">Cicer arietinum</name>
    <name type="common">Chickpea</name>
    <name type="synonym">Garbanzo</name>
    <dbReference type="NCBI Taxonomy" id="3827"/>
    <lineage>
        <taxon>Eukaryota</taxon>
        <taxon>Viridiplantae</taxon>
        <taxon>Streptophyta</taxon>
        <taxon>Embryophyta</taxon>
        <taxon>Tracheophyta</taxon>
        <taxon>Spermatophyta</taxon>
        <taxon>Magnoliopsida</taxon>
        <taxon>eudicotyledons</taxon>
        <taxon>Gunneridae</taxon>
        <taxon>Pentapetalae</taxon>
        <taxon>rosids</taxon>
        <taxon>fabids</taxon>
        <taxon>Fabales</taxon>
        <taxon>Fabaceae</taxon>
        <taxon>Papilionoideae</taxon>
        <taxon>50 kb inversion clade</taxon>
        <taxon>NPAAA clade</taxon>
        <taxon>Hologalegina</taxon>
        <taxon>IRL clade</taxon>
        <taxon>Cicereae</taxon>
        <taxon>Cicer</taxon>
    </lineage>
</organism>